<proteinExistence type="predicted"/>
<gene>
    <name evidence="2" type="ORF">NCTC12092_00114</name>
</gene>
<dbReference type="AlphaFoldDB" id="A0A380JPC0"/>
<organism evidence="2 3">
    <name type="scientific">Streptococcus equi subsp. equi</name>
    <dbReference type="NCBI Taxonomy" id="148942"/>
    <lineage>
        <taxon>Bacteria</taxon>
        <taxon>Bacillati</taxon>
        <taxon>Bacillota</taxon>
        <taxon>Bacilli</taxon>
        <taxon>Lactobacillales</taxon>
        <taxon>Streptococcaceae</taxon>
        <taxon>Streptococcus</taxon>
    </lineage>
</organism>
<protein>
    <submittedName>
        <fullName evidence="2">Uncharacterized protein</fullName>
    </submittedName>
</protein>
<evidence type="ECO:0000313" key="2">
    <source>
        <dbReference type="EMBL" id="SUN44529.1"/>
    </source>
</evidence>
<dbReference type="EMBL" id="UHFF01000002">
    <property type="protein sequence ID" value="SUN44529.1"/>
    <property type="molecule type" value="Genomic_DNA"/>
</dbReference>
<dbReference type="RefSeq" id="WP_111677677.1">
    <property type="nucleotide sequence ID" value="NZ_UHFF01000002.1"/>
</dbReference>
<feature type="chain" id="PRO_5038405105" evidence="1">
    <location>
        <begin position="20"/>
        <end position="177"/>
    </location>
</feature>
<dbReference type="GeneID" id="83704031"/>
<dbReference type="Proteomes" id="UP000254461">
    <property type="component" value="Unassembled WGS sequence"/>
</dbReference>
<evidence type="ECO:0000256" key="1">
    <source>
        <dbReference type="SAM" id="SignalP"/>
    </source>
</evidence>
<reference evidence="2 3" key="1">
    <citation type="submission" date="2018-06" db="EMBL/GenBank/DDBJ databases">
        <authorList>
            <consortium name="Pathogen Informatics"/>
            <person name="Doyle S."/>
        </authorList>
    </citation>
    <scope>NUCLEOTIDE SEQUENCE [LARGE SCALE GENOMIC DNA]</scope>
    <source>
        <strain evidence="2 3">NCTC12092</strain>
    </source>
</reference>
<feature type="signal peptide" evidence="1">
    <location>
        <begin position="1"/>
        <end position="19"/>
    </location>
</feature>
<evidence type="ECO:0000313" key="3">
    <source>
        <dbReference type="Proteomes" id="UP000254461"/>
    </source>
</evidence>
<name>A0A380JPC0_9STRE</name>
<accession>A0A380JPC0</accession>
<keyword evidence="1" id="KW-0732">Signal</keyword>
<sequence length="177" mass="20625">MKKLVLASAAALVLAGAVAGTGEVRAFSYYRGVEYNPYSYRTETEKSLERSKQELIEKIKTFGLSEKTVQDFERRIMSLTDASPLNEIEQEAKWAKQGLSDEEKFDLGLQNLKQEIEKISDLYRVHKRAMKNRLSDLEGLKHDIYFSGRQKMEKLQELEECVAKPSLARRQYWYRIY</sequence>